<dbReference type="GO" id="GO:0009103">
    <property type="term" value="P:lipopolysaccharide biosynthetic process"/>
    <property type="evidence" value="ECO:0007669"/>
    <property type="project" value="UniProtKB-ARBA"/>
</dbReference>
<keyword evidence="3" id="KW-0328">Glycosyltransferase</keyword>
<feature type="transmembrane region" description="Helical" evidence="8">
    <location>
        <begin position="200"/>
        <end position="220"/>
    </location>
</feature>
<reference evidence="10 11" key="1">
    <citation type="journal article" date="2011" name="J. Bacteriol.">
        <title>Genome sequence of Methyloversatilis universalis FAM5T, a methylotrophic representative of the order Rhodocyclales.</title>
        <authorList>
            <person name="Kittichotirat W."/>
            <person name="Good N.M."/>
            <person name="Hall R."/>
            <person name="Bringel F."/>
            <person name="Lajus A."/>
            <person name="Medigue C."/>
            <person name="Smalley N.E."/>
            <person name="Beck D."/>
            <person name="Bumgarner R."/>
            <person name="Vuilleumier S."/>
            <person name="Kalyuzhnaya M.G."/>
        </authorList>
    </citation>
    <scope>NUCLEOTIDE SEQUENCE [LARGE SCALE GENOMIC DNA]</scope>
    <source>
        <strain evidence="11">ATCC BAA-1314 / JCM 13912 / FAM5</strain>
    </source>
</reference>
<comment type="subcellular location">
    <subcellularLocation>
        <location evidence="1">Cell membrane</location>
        <topology evidence="1">Multi-pass membrane protein</topology>
    </subcellularLocation>
</comment>
<feature type="transmembrane region" description="Helical" evidence="8">
    <location>
        <begin position="158"/>
        <end position="188"/>
    </location>
</feature>
<dbReference type="OrthoDB" id="9153955at2"/>
<dbReference type="eggNOG" id="COG1807">
    <property type="taxonomic scope" value="Bacteria"/>
</dbReference>
<dbReference type="InterPro" id="IPR050297">
    <property type="entry name" value="LipidA_mod_glycosyltrf_83"/>
</dbReference>
<feature type="transmembrane region" description="Helical" evidence="8">
    <location>
        <begin position="288"/>
        <end position="308"/>
    </location>
</feature>
<evidence type="ECO:0000256" key="2">
    <source>
        <dbReference type="ARBA" id="ARBA00022475"/>
    </source>
</evidence>
<dbReference type="InterPro" id="IPR038731">
    <property type="entry name" value="RgtA/B/C-like"/>
</dbReference>
<sequence length="479" mass="51810">MPSSRTSVSNGWTLFGLLALYFAAHLAARVFASDALELDEAEQVLWTQQLAAGYGAQPPLYTWLQWTFFQILGVSVPALALLKNLLLATTYTCTWLAARRLVAPPLAVLAAACMLLIPQIGWESQRDLTHSVLVTCLASASLYVVVRLLDEGPRPALYIALGLLAGFGMLSKYSYAVFAAALALAVLLRRDARAVWLNPWLIASGAVALLVFLPHGLWLIDHWQAASARTLEKLNTSGGAVAGGPLRGLTSLAGAIAATVAGLYLILALVFGRAAFRRDAASPWPRFWRHYLIGLALFMLAMVFVGGATHFKGRWLQPLLFVAPLMFFSSRPHLADSPRLGVLRGVLVVFGLLYLSLAAGRPLLDGWRDRPDELNEPALELATALRAAGYDGHLPIVTDTPVFGGVLRLRFPDAPVTVWKAGAPAPLLPEGPRLVIGRGAAAGELLERSGVGEGTRLALPYRHVRPDLPPVEYRYVLVR</sequence>
<feature type="transmembrane region" description="Helical" evidence="8">
    <location>
        <begin position="102"/>
        <end position="122"/>
    </location>
</feature>
<keyword evidence="5 8" id="KW-0812">Transmembrane</keyword>
<evidence type="ECO:0000313" key="11">
    <source>
        <dbReference type="Proteomes" id="UP000005019"/>
    </source>
</evidence>
<keyword evidence="11" id="KW-1185">Reference proteome</keyword>
<keyword evidence="2" id="KW-1003">Cell membrane</keyword>
<organism evidence="10 11">
    <name type="scientific">Methyloversatilis universalis (strain ATCC BAA-1314 / DSM 25237 / JCM 13912 / CCUG 52030 / FAM5)</name>
    <dbReference type="NCBI Taxonomy" id="1000565"/>
    <lineage>
        <taxon>Bacteria</taxon>
        <taxon>Pseudomonadati</taxon>
        <taxon>Pseudomonadota</taxon>
        <taxon>Betaproteobacteria</taxon>
        <taxon>Nitrosomonadales</taxon>
        <taxon>Sterolibacteriaceae</taxon>
        <taxon>Methyloversatilis</taxon>
    </lineage>
</organism>
<evidence type="ECO:0000256" key="8">
    <source>
        <dbReference type="SAM" id="Phobius"/>
    </source>
</evidence>
<dbReference type="Pfam" id="PF13231">
    <property type="entry name" value="PMT_2"/>
    <property type="match status" value="1"/>
</dbReference>
<comment type="caution">
    <text evidence="10">The sequence shown here is derived from an EMBL/GenBank/DDBJ whole genome shotgun (WGS) entry which is preliminary data.</text>
</comment>
<evidence type="ECO:0000259" key="9">
    <source>
        <dbReference type="Pfam" id="PF13231"/>
    </source>
</evidence>
<dbReference type="Proteomes" id="UP000005019">
    <property type="component" value="Unassembled WGS sequence"/>
</dbReference>
<accession>F5REN7</accession>
<evidence type="ECO:0000256" key="1">
    <source>
        <dbReference type="ARBA" id="ARBA00004651"/>
    </source>
</evidence>
<dbReference type="STRING" id="1000565.METUNv1_02762"/>
<evidence type="ECO:0000256" key="4">
    <source>
        <dbReference type="ARBA" id="ARBA00022679"/>
    </source>
</evidence>
<evidence type="ECO:0000256" key="5">
    <source>
        <dbReference type="ARBA" id="ARBA00022692"/>
    </source>
</evidence>
<feature type="transmembrane region" description="Helical" evidence="8">
    <location>
        <begin position="340"/>
        <end position="360"/>
    </location>
</feature>
<dbReference type="EMBL" id="AFHG01000052">
    <property type="protein sequence ID" value="EGK71368.1"/>
    <property type="molecule type" value="Genomic_DNA"/>
</dbReference>
<keyword evidence="7 8" id="KW-0472">Membrane</keyword>
<feature type="transmembrane region" description="Helical" evidence="8">
    <location>
        <begin position="63"/>
        <end position="82"/>
    </location>
</feature>
<proteinExistence type="predicted"/>
<feature type="domain" description="Glycosyltransferase RgtA/B/C/D-like" evidence="9">
    <location>
        <begin position="57"/>
        <end position="218"/>
    </location>
</feature>
<dbReference type="PANTHER" id="PTHR33908:SF11">
    <property type="entry name" value="MEMBRANE PROTEIN"/>
    <property type="match status" value="1"/>
</dbReference>
<dbReference type="RefSeq" id="WP_008062676.1">
    <property type="nucleotide sequence ID" value="NZ_AFHG01000052.1"/>
</dbReference>
<gene>
    <name evidence="10" type="ORF">METUNv1_02762</name>
</gene>
<dbReference type="GO" id="GO:0005886">
    <property type="term" value="C:plasma membrane"/>
    <property type="evidence" value="ECO:0007669"/>
    <property type="project" value="UniProtKB-SubCell"/>
</dbReference>
<dbReference type="PANTHER" id="PTHR33908">
    <property type="entry name" value="MANNOSYLTRANSFERASE YKCB-RELATED"/>
    <property type="match status" value="1"/>
</dbReference>
<keyword evidence="4 10" id="KW-0808">Transferase</keyword>
<dbReference type="GO" id="GO:0016763">
    <property type="term" value="F:pentosyltransferase activity"/>
    <property type="evidence" value="ECO:0007669"/>
    <property type="project" value="TreeGrafter"/>
</dbReference>
<protein>
    <submittedName>
        <fullName evidence="10">Glycosyltransferase</fullName>
    </submittedName>
</protein>
<evidence type="ECO:0000256" key="3">
    <source>
        <dbReference type="ARBA" id="ARBA00022676"/>
    </source>
</evidence>
<dbReference type="AlphaFoldDB" id="F5REN7"/>
<feature type="transmembrane region" description="Helical" evidence="8">
    <location>
        <begin position="252"/>
        <end position="276"/>
    </location>
</feature>
<evidence type="ECO:0000256" key="7">
    <source>
        <dbReference type="ARBA" id="ARBA00023136"/>
    </source>
</evidence>
<name>F5REN7_METUF</name>
<evidence type="ECO:0000313" key="10">
    <source>
        <dbReference type="EMBL" id="EGK71368.1"/>
    </source>
</evidence>
<evidence type="ECO:0000256" key="6">
    <source>
        <dbReference type="ARBA" id="ARBA00022989"/>
    </source>
</evidence>
<keyword evidence="6 8" id="KW-1133">Transmembrane helix</keyword>